<dbReference type="InterPro" id="IPR013229">
    <property type="entry name" value="PEGA"/>
</dbReference>
<dbReference type="Pfam" id="PF08308">
    <property type="entry name" value="PEGA"/>
    <property type="match status" value="1"/>
</dbReference>
<dbReference type="AlphaFoldDB" id="A0A075LVP8"/>
<gene>
    <name evidence="2" type="ORF">PAP_09265</name>
</gene>
<dbReference type="HOGENOM" id="CLU_584785_0_0_2"/>
<keyword evidence="3" id="KW-1185">Reference proteome</keyword>
<organism evidence="2 3">
    <name type="scientific">Palaeococcus pacificus DY20341</name>
    <dbReference type="NCBI Taxonomy" id="1343739"/>
    <lineage>
        <taxon>Archaea</taxon>
        <taxon>Methanobacteriati</taxon>
        <taxon>Methanobacteriota</taxon>
        <taxon>Thermococci</taxon>
        <taxon>Thermococcales</taxon>
        <taxon>Thermococcaceae</taxon>
        <taxon>Palaeococcus</taxon>
    </lineage>
</organism>
<dbReference type="eggNOG" id="arCOG03264">
    <property type="taxonomic scope" value="Archaea"/>
</dbReference>
<evidence type="ECO:0000259" key="1">
    <source>
        <dbReference type="Pfam" id="PF08308"/>
    </source>
</evidence>
<evidence type="ECO:0000313" key="3">
    <source>
        <dbReference type="Proteomes" id="UP000027981"/>
    </source>
</evidence>
<dbReference type="EMBL" id="CP006019">
    <property type="protein sequence ID" value="AIF70231.1"/>
    <property type="molecule type" value="Genomic_DNA"/>
</dbReference>
<dbReference type="PANTHER" id="PTHR36194">
    <property type="entry name" value="S-LAYER-LIKE PROTEIN"/>
    <property type="match status" value="1"/>
</dbReference>
<proteinExistence type="predicted"/>
<reference evidence="3" key="1">
    <citation type="submission" date="2013-06" db="EMBL/GenBank/DDBJ databases">
        <title>Complete Genome Sequence of Hyperthermophilic Palaeococcus pacificus DY20341T, Isolated from a Deep-Sea Hydrothermal Sediments.</title>
        <authorList>
            <person name="Zeng X."/>
            <person name="Shao Z."/>
        </authorList>
    </citation>
    <scope>NUCLEOTIDE SEQUENCE [LARGE SCALE GENOMIC DNA]</scope>
    <source>
        <strain evidence="3">DY20341</strain>
    </source>
</reference>
<dbReference type="Proteomes" id="UP000027981">
    <property type="component" value="Chromosome"/>
</dbReference>
<evidence type="ECO:0000313" key="2">
    <source>
        <dbReference type="EMBL" id="AIF70231.1"/>
    </source>
</evidence>
<name>A0A075LVP8_9EURY</name>
<dbReference type="eggNOG" id="arCOG06661">
    <property type="taxonomic scope" value="Archaea"/>
</dbReference>
<protein>
    <recommendedName>
        <fullName evidence="1">PEGA domain-containing protein</fullName>
    </recommendedName>
</protein>
<sequence>MKFRALVVVLLAIMFLTQTLTATGAPSKNSQTAALVIISMPEGATVSISNQSGVWYTPVNITLFPDVKGGEYKITISKEGYPTAIAIINLTPRDVKIIKVDLEGLRAAFGENATVEFNEAPYESIKGGHASSWVGCGGMSFSPLREPPMNVLKPSSGDRYFLLIPNNTPIQTPGCIVLTRIYFHGEDGYSIVSSFPYFSSYIPPMATIVVNSTPKDAKVYVFDHHISAEWFTPMTLRVPVIKEPVNNVTLYYPDFERRADGKVVQKVITRNISIISPFDTYRIKVAYGNYALETMIKPAPGETMTLNVEFETLRKAFEVVPMNGTLNIYTDPKNAALMIKDSSGEIVARGYAPMRLSLPPGEYTITASKYRAGANVARVYVASNTSKSVTLHLSQKQAVLKLNVFPANATVLVNGARRGEGIERLVLKAGDYVITFRAPGFLEHKERIILHPGDTKVLNVTLTPLPT</sequence>
<dbReference type="PANTHER" id="PTHR36194:SF1">
    <property type="entry name" value="S-LAYER-LIKE PROTEIN"/>
    <property type="match status" value="1"/>
</dbReference>
<accession>A0A075LVP8</accession>
<reference evidence="2 3" key="2">
    <citation type="journal article" date="2015" name="Genome Announc.">
        <title>Complete Genome Sequence of Hyperthermophilic Piezophilic Archaeon Palaeococcus pacificus DY20341T, Isolated from Deep-Sea Hydrothermal Sediments.</title>
        <authorList>
            <person name="Zeng X."/>
            <person name="Jebbar M."/>
            <person name="Shao Z."/>
        </authorList>
    </citation>
    <scope>NUCLEOTIDE SEQUENCE [LARGE SCALE GENOMIC DNA]</scope>
    <source>
        <strain evidence="2 3">DY20341</strain>
    </source>
</reference>
<feature type="domain" description="PEGA" evidence="1">
    <location>
        <begin position="34"/>
        <end position="101"/>
    </location>
</feature>
<dbReference type="KEGG" id="ppac:PAP_09265"/>